<comment type="caution">
    <text evidence="2">The sequence shown here is derived from an EMBL/GenBank/DDBJ whole genome shotgun (WGS) entry which is preliminary data.</text>
</comment>
<feature type="region of interest" description="Disordered" evidence="1">
    <location>
        <begin position="206"/>
        <end position="268"/>
    </location>
</feature>
<dbReference type="EMBL" id="CAKKLH010000300">
    <property type="protein sequence ID" value="CAH0110132.1"/>
    <property type="molecule type" value="Genomic_DNA"/>
</dbReference>
<proteinExistence type="predicted"/>
<dbReference type="OrthoDB" id="6388169at2759"/>
<feature type="region of interest" description="Disordered" evidence="1">
    <location>
        <begin position="1"/>
        <end position="38"/>
    </location>
</feature>
<evidence type="ECO:0000256" key="1">
    <source>
        <dbReference type="SAM" id="MobiDB-lite"/>
    </source>
</evidence>
<gene>
    <name evidence="2" type="ORF">DGAL_LOCUS13632</name>
</gene>
<accession>A0A8J2RSR9</accession>
<evidence type="ECO:0000313" key="3">
    <source>
        <dbReference type="Proteomes" id="UP000789390"/>
    </source>
</evidence>
<evidence type="ECO:0000313" key="2">
    <source>
        <dbReference type="EMBL" id="CAH0110132.1"/>
    </source>
</evidence>
<reference evidence="2" key="1">
    <citation type="submission" date="2021-11" db="EMBL/GenBank/DDBJ databases">
        <authorList>
            <person name="Schell T."/>
        </authorList>
    </citation>
    <scope>NUCLEOTIDE SEQUENCE</scope>
    <source>
        <strain evidence="2">M5</strain>
    </source>
</reference>
<sequence length="268" mass="29717">MDEQPLQREAHPPQQPSPRQQPQQPLPPSPSQGSPCPVSTEICDELTAWLTKGMSGEESKAISKRFPLKFAEESFEIRPHMLDSFMQRQAKDKEVLRNVNCAEEVLVALQHKIGDVAPPLIDLYARVSALEEGEIAVEAAKDSVRKSVVILVEPSFQFLLATSEAFAVGPEAREKLFSEKFLGAMLKEATQDVTLAQKDAAVRSAGRALSSHRPAGRRRVVREPAPFQQPYQRQREPTGSNGGRRGRFRGARGAGDSWSRIGQSYYGR</sequence>
<feature type="compositionally biased region" description="Basic and acidic residues" evidence="1">
    <location>
        <begin position="1"/>
        <end position="11"/>
    </location>
</feature>
<keyword evidence="3" id="KW-1185">Reference proteome</keyword>
<name>A0A8J2RSR9_9CRUS</name>
<dbReference type="AlphaFoldDB" id="A0A8J2RSR9"/>
<dbReference type="Proteomes" id="UP000789390">
    <property type="component" value="Unassembled WGS sequence"/>
</dbReference>
<organism evidence="2 3">
    <name type="scientific">Daphnia galeata</name>
    <dbReference type="NCBI Taxonomy" id="27404"/>
    <lineage>
        <taxon>Eukaryota</taxon>
        <taxon>Metazoa</taxon>
        <taxon>Ecdysozoa</taxon>
        <taxon>Arthropoda</taxon>
        <taxon>Crustacea</taxon>
        <taxon>Branchiopoda</taxon>
        <taxon>Diplostraca</taxon>
        <taxon>Cladocera</taxon>
        <taxon>Anomopoda</taxon>
        <taxon>Daphniidae</taxon>
        <taxon>Daphnia</taxon>
    </lineage>
</organism>
<protein>
    <submittedName>
        <fullName evidence="2">Uncharacterized protein</fullName>
    </submittedName>
</protein>